<dbReference type="PANTHER" id="PTHR46660:SF2">
    <property type="entry name" value="GLYCOSYLTRANSFERASE 1 DOMAIN-CONTAINING PROTEIN 1"/>
    <property type="match status" value="1"/>
</dbReference>
<keyword evidence="2" id="KW-0808">Transferase</keyword>
<dbReference type="InterPro" id="IPR052622">
    <property type="entry name" value="Glycosyltransferase_G1"/>
</dbReference>
<dbReference type="RefSeq" id="WP_011463913.1">
    <property type="nucleotide sequence ID" value="NC_007908.1"/>
</dbReference>
<dbReference type="Proteomes" id="UP000008332">
    <property type="component" value="Chromosome"/>
</dbReference>
<dbReference type="KEGG" id="rfr:Rfer_1614"/>
<feature type="domain" description="Glycosyl transferase family 1" evidence="1">
    <location>
        <begin position="148"/>
        <end position="289"/>
    </location>
</feature>
<dbReference type="eggNOG" id="COG0438">
    <property type="taxonomic scope" value="Bacteria"/>
</dbReference>
<accession>Q21Y08</accession>
<dbReference type="GO" id="GO:0016757">
    <property type="term" value="F:glycosyltransferase activity"/>
    <property type="evidence" value="ECO:0007669"/>
    <property type="project" value="InterPro"/>
</dbReference>
<gene>
    <name evidence="2" type="ordered locus">Rfer_1614</name>
</gene>
<dbReference type="EMBL" id="CP000267">
    <property type="protein sequence ID" value="ABD69345.1"/>
    <property type="molecule type" value="Genomic_DNA"/>
</dbReference>
<dbReference type="NCBIfam" id="TIGR04348">
    <property type="entry name" value="selenoneine biosynthesis selenosugar synthase SenB"/>
    <property type="match status" value="1"/>
</dbReference>
<dbReference type="InterPro" id="IPR001296">
    <property type="entry name" value="Glyco_trans_1"/>
</dbReference>
<dbReference type="Gene3D" id="3.40.50.2000">
    <property type="entry name" value="Glycogen Phosphorylase B"/>
    <property type="match status" value="1"/>
</dbReference>
<dbReference type="PANTHER" id="PTHR46660">
    <property type="match status" value="1"/>
</dbReference>
<dbReference type="Pfam" id="PF00534">
    <property type="entry name" value="Glycos_transf_1"/>
    <property type="match status" value="1"/>
</dbReference>
<keyword evidence="3" id="KW-1185">Reference proteome</keyword>
<evidence type="ECO:0000259" key="1">
    <source>
        <dbReference type="Pfam" id="PF00534"/>
    </source>
</evidence>
<sequence length="330" mass="35818">MTQARVLIISPALADANNGNWQTARRWSRMLSPAYQTTIAQTWHGEPFDVMLALHARRSADSIAAWARAQGAVADAPGLAVVLTGTDLYRDIQIDARAQASLAYAQQLVLLQESGPDALPPALRHKARVIFQSTPARDKVVKTVHHVRAVMVGHLRDEKSPQTLFAAARLLQGHPDIFIDHIGAALDAELGAQAQACAEQCPHYRWLGGLPHEATRRHIQRAHLLIHASRIEGGAHVVMEAVRSGTPVLASHIAGNVGMLGPDYAGYFAPGDAQALADLLLRCRRDQASNHPHADNFYHQLQAQCAQRAPLFAPAAEQAALHALVRDLLP</sequence>
<dbReference type="InterPro" id="IPR027627">
    <property type="entry name" value="Glycosyltransferase_put"/>
</dbReference>
<dbReference type="AlphaFoldDB" id="Q21Y08"/>
<dbReference type="HOGENOM" id="CLU_865465_0_0_4"/>
<name>Q21Y08_ALBFT</name>
<dbReference type="CAZy" id="GT4">
    <property type="family name" value="Glycosyltransferase Family 4"/>
</dbReference>
<evidence type="ECO:0000313" key="3">
    <source>
        <dbReference type="Proteomes" id="UP000008332"/>
    </source>
</evidence>
<dbReference type="OrthoDB" id="8563324at2"/>
<dbReference type="SUPFAM" id="SSF53756">
    <property type="entry name" value="UDP-Glycosyltransferase/glycogen phosphorylase"/>
    <property type="match status" value="1"/>
</dbReference>
<organism evidence="2 3">
    <name type="scientific">Albidiferax ferrireducens (strain ATCC BAA-621 / DSM 15236 / T118)</name>
    <name type="common">Rhodoferax ferrireducens</name>
    <dbReference type="NCBI Taxonomy" id="338969"/>
    <lineage>
        <taxon>Bacteria</taxon>
        <taxon>Pseudomonadati</taxon>
        <taxon>Pseudomonadota</taxon>
        <taxon>Betaproteobacteria</taxon>
        <taxon>Burkholderiales</taxon>
        <taxon>Comamonadaceae</taxon>
        <taxon>Rhodoferax</taxon>
    </lineage>
</organism>
<dbReference type="STRING" id="338969.Rfer_1614"/>
<protein>
    <submittedName>
        <fullName evidence="2">Glycosyl transferase, group 1</fullName>
    </submittedName>
</protein>
<evidence type="ECO:0000313" key="2">
    <source>
        <dbReference type="EMBL" id="ABD69345.1"/>
    </source>
</evidence>
<reference evidence="3" key="1">
    <citation type="submission" date="2006-02" db="EMBL/GenBank/DDBJ databases">
        <title>Complete sequence of chromosome of Rhodoferax ferrireducens DSM 15236.</title>
        <authorList>
            <person name="Copeland A."/>
            <person name="Lucas S."/>
            <person name="Lapidus A."/>
            <person name="Barry K."/>
            <person name="Detter J.C."/>
            <person name="Glavina del Rio T."/>
            <person name="Hammon N."/>
            <person name="Israni S."/>
            <person name="Pitluck S."/>
            <person name="Brettin T."/>
            <person name="Bruce D."/>
            <person name="Han C."/>
            <person name="Tapia R."/>
            <person name="Gilna P."/>
            <person name="Kiss H."/>
            <person name="Schmutz J."/>
            <person name="Larimer F."/>
            <person name="Land M."/>
            <person name="Kyrpides N."/>
            <person name="Ivanova N."/>
            <person name="Richardson P."/>
        </authorList>
    </citation>
    <scope>NUCLEOTIDE SEQUENCE [LARGE SCALE GENOMIC DNA]</scope>
    <source>
        <strain evidence="3">ATCC BAA-621 / DSM 15236 / T118</strain>
    </source>
</reference>
<proteinExistence type="predicted"/>